<feature type="signal peptide" evidence="2">
    <location>
        <begin position="1"/>
        <end position="22"/>
    </location>
</feature>
<dbReference type="AlphaFoldDB" id="A0A3L6TM07"/>
<evidence type="ECO:0000256" key="1">
    <source>
        <dbReference type="SAM" id="MobiDB-lite"/>
    </source>
</evidence>
<gene>
    <name evidence="3" type="ORF">C2845_PM01G18680</name>
</gene>
<accession>A0A3L6TM07</accession>
<reference evidence="4" key="1">
    <citation type="journal article" date="2019" name="Nat. Commun.">
        <title>The genome of broomcorn millet.</title>
        <authorList>
            <person name="Zou C."/>
            <person name="Miki D."/>
            <person name="Li D."/>
            <person name="Tang Q."/>
            <person name="Xiao L."/>
            <person name="Rajput S."/>
            <person name="Deng P."/>
            <person name="Jia W."/>
            <person name="Huang R."/>
            <person name="Zhang M."/>
            <person name="Sun Y."/>
            <person name="Hu J."/>
            <person name="Fu X."/>
            <person name="Schnable P.S."/>
            <person name="Li F."/>
            <person name="Zhang H."/>
            <person name="Feng B."/>
            <person name="Zhu X."/>
            <person name="Liu R."/>
            <person name="Schnable J.C."/>
            <person name="Zhu J.-K."/>
            <person name="Zhang H."/>
        </authorList>
    </citation>
    <scope>NUCLEOTIDE SEQUENCE [LARGE SCALE GENOMIC DNA]</scope>
</reference>
<feature type="chain" id="PRO_5018063367" evidence="2">
    <location>
        <begin position="23"/>
        <end position="152"/>
    </location>
</feature>
<dbReference type="EMBL" id="PQIB02000001">
    <property type="protein sequence ID" value="RLN40535.1"/>
    <property type="molecule type" value="Genomic_DNA"/>
</dbReference>
<evidence type="ECO:0000256" key="2">
    <source>
        <dbReference type="SAM" id="SignalP"/>
    </source>
</evidence>
<keyword evidence="4" id="KW-1185">Reference proteome</keyword>
<comment type="caution">
    <text evidence="3">The sequence shown here is derived from an EMBL/GenBank/DDBJ whole genome shotgun (WGS) entry which is preliminary data.</text>
</comment>
<feature type="compositionally biased region" description="Basic residues" evidence="1">
    <location>
        <begin position="81"/>
        <end position="95"/>
    </location>
</feature>
<feature type="region of interest" description="Disordered" evidence="1">
    <location>
        <begin position="112"/>
        <end position="152"/>
    </location>
</feature>
<name>A0A3L6TM07_PANMI</name>
<feature type="region of interest" description="Disordered" evidence="1">
    <location>
        <begin position="78"/>
        <end position="98"/>
    </location>
</feature>
<keyword evidence="2" id="KW-0732">Signal</keyword>
<protein>
    <submittedName>
        <fullName evidence="3">Uncharacterized protein</fullName>
    </submittedName>
</protein>
<dbReference type="Proteomes" id="UP000275267">
    <property type="component" value="Unassembled WGS sequence"/>
</dbReference>
<evidence type="ECO:0000313" key="3">
    <source>
        <dbReference type="EMBL" id="RLN40535.1"/>
    </source>
</evidence>
<evidence type="ECO:0000313" key="4">
    <source>
        <dbReference type="Proteomes" id="UP000275267"/>
    </source>
</evidence>
<organism evidence="3 4">
    <name type="scientific">Panicum miliaceum</name>
    <name type="common">Proso millet</name>
    <name type="synonym">Broomcorn millet</name>
    <dbReference type="NCBI Taxonomy" id="4540"/>
    <lineage>
        <taxon>Eukaryota</taxon>
        <taxon>Viridiplantae</taxon>
        <taxon>Streptophyta</taxon>
        <taxon>Embryophyta</taxon>
        <taxon>Tracheophyta</taxon>
        <taxon>Spermatophyta</taxon>
        <taxon>Magnoliopsida</taxon>
        <taxon>Liliopsida</taxon>
        <taxon>Poales</taxon>
        <taxon>Poaceae</taxon>
        <taxon>PACMAD clade</taxon>
        <taxon>Panicoideae</taxon>
        <taxon>Panicodae</taxon>
        <taxon>Paniceae</taxon>
        <taxon>Panicinae</taxon>
        <taxon>Panicum</taxon>
        <taxon>Panicum sect. Panicum</taxon>
    </lineage>
</organism>
<proteinExistence type="predicted"/>
<sequence>MLLLHILHRNLLLCASILLLAAATIMQTQRHGHDGGEEDVPGPAALAPPQLHYGPDPAAATLRWRRIRARGHRIWPQVPRIRPRRRAAGPGRRRCLTSVPLVSTQLQPRRIWPLELQRRRPSRRRPRGRPPVPPPGKDALGQPGKKAPPPPS</sequence>
<feature type="compositionally biased region" description="Basic residues" evidence="1">
    <location>
        <begin position="119"/>
        <end position="128"/>
    </location>
</feature>